<dbReference type="Gene3D" id="3.30.70.1230">
    <property type="entry name" value="Nucleotide cyclase"/>
    <property type="match status" value="3"/>
</dbReference>
<feature type="region of interest" description="Disordered" evidence="1">
    <location>
        <begin position="400"/>
        <end position="456"/>
    </location>
</feature>
<evidence type="ECO:0000313" key="4">
    <source>
        <dbReference type="EMBL" id="KXZ53806.1"/>
    </source>
</evidence>
<dbReference type="PANTHER" id="PTHR43081:SF1">
    <property type="entry name" value="ADENYLATE CYCLASE, TERMINAL-DIFFERENTIATION SPECIFIC"/>
    <property type="match status" value="1"/>
</dbReference>
<feature type="region of interest" description="Disordered" evidence="1">
    <location>
        <begin position="469"/>
        <end position="552"/>
    </location>
</feature>
<comment type="caution">
    <text evidence="4">The sequence shown here is derived from an EMBL/GenBank/DDBJ whole genome shotgun (WGS) entry which is preliminary data.</text>
</comment>
<feature type="domain" description="Guanylate cyclase" evidence="3">
    <location>
        <begin position="1281"/>
        <end position="1320"/>
    </location>
</feature>
<proteinExistence type="predicted"/>
<dbReference type="PANTHER" id="PTHR43081">
    <property type="entry name" value="ADENYLATE CYCLASE, TERMINAL-DIFFERENTIATION SPECIFIC-RELATED"/>
    <property type="match status" value="1"/>
</dbReference>
<dbReference type="InterPro" id="IPR029787">
    <property type="entry name" value="Nucleotide_cyclase"/>
</dbReference>
<dbReference type="SUPFAM" id="SSF55073">
    <property type="entry name" value="Nucleotide cyclase"/>
    <property type="match status" value="2"/>
</dbReference>
<keyword evidence="2" id="KW-0812">Transmembrane</keyword>
<feature type="domain" description="Guanylate cyclase" evidence="3">
    <location>
        <begin position="995"/>
        <end position="1037"/>
    </location>
</feature>
<evidence type="ECO:0000259" key="3">
    <source>
        <dbReference type="PROSITE" id="PS50125"/>
    </source>
</evidence>
<keyword evidence="2" id="KW-1133">Transmembrane helix</keyword>
<dbReference type="InterPro" id="IPR050697">
    <property type="entry name" value="Adenylyl/Guanylyl_Cyclase_3/4"/>
</dbReference>
<protein>
    <recommendedName>
        <fullName evidence="3">Guanylate cyclase domain-containing protein</fullName>
    </recommendedName>
</protein>
<reference evidence="5" key="1">
    <citation type="journal article" date="2016" name="Nat. Commun.">
        <title>The Gonium pectorale genome demonstrates co-option of cell cycle regulation during the evolution of multicellularity.</title>
        <authorList>
            <person name="Hanschen E.R."/>
            <person name="Marriage T.N."/>
            <person name="Ferris P.J."/>
            <person name="Hamaji T."/>
            <person name="Toyoda A."/>
            <person name="Fujiyama A."/>
            <person name="Neme R."/>
            <person name="Noguchi H."/>
            <person name="Minakuchi Y."/>
            <person name="Suzuki M."/>
            <person name="Kawai-Toyooka H."/>
            <person name="Smith D.R."/>
            <person name="Sparks H."/>
            <person name="Anderson J."/>
            <person name="Bakaric R."/>
            <person name="Luria V."/>
            <person name="Karger A."/>
            <person name="Kirschner M.W."/>
            <person name="Durand P.M."/>
            <person name="Michod R.E."/>
            <person name="Nozaki H."/>
            <person name="Olson B.J."/>
        </authorList>
    </citation>
    <scope>NUCLEOTIDE SEQUENCE [LARGE SCALE GENOMIC DNA]</scope>
    <source>
        <strain evidence="5">NIES-2863</strain>
    </source>
</reference>
<keyword evidence="2" id="KW-0472">Membrane</keyword>
<feature type="region of interest" description="Disordered" evidence="1">
    <location>
        <begin position="789"/>
        <end position="816"/>
    </location>
</feature>
<feature type="compositionally biased region" description="Basic and acidic residues" evidence="1">
    <location>
        <begin position="501"/>
        <end position="517"/>
    </location>
</feature>
<evidence type="ECO:0000256" key="1">
    <source>
        <dbReference type="SAM" id="MobiDB-lite"/>
    </source>
</evidence>
<organism evidence="4 5">
    <name type="scientific">Gonium pectorale</name>
    <name type="common">Green alga</name>
    <dbReference type="NCBI Taxonomy" id="33097"/>
    <lineage>
        <taxon>Eukaryota</taxon>
        <taxon>Viridiplantae</taxon>
        <taxon>Chlorophyta</taxon>
        <taxon>core chlorophytes</taxon>
        <taxon>Chlorophyceae</taxon>
        <taxon>CS clade</taxon>
        <taxon>Chlamydomonadales</taxon>
        <taxon>Volvocaceae</taxon>
        <taxon>Gonium</taxon>
    </lineage>
</organism>
<sequence>MAQTNGTKQGLWFNTTDLRPLIDSPAMPAALRLYAALASSNAAPFTPGGRNVSRSSVPVDPDELLAAGGSVDAASGAPLCGSINPLFAAGRCLFTIDWATAASRLTLEHAPAAYPVVWGGRLTGTDAAIRELEKPMTAADIQALLNMEPSDLAFAQRAIAAAIVHPNAAIDIVLPNSSAYRRVLDGLAVTALRPTPLGYAGESITGEANLTKEPTVAQQQAIDAAMRAFTRISEGFLPGAVLVQLYRQSLGLPPRDDGTNGDNKTAVFELGLGVGLGLGLALLAVVLAASCVCYFKWQGARMSELVFRSHQQPPGPGPATTLVMTDVQNSTLLWELLSQDVMDHCVSIHHRIMRESIAVYRGYEVFTEGDAFAVAFHSPEDALGFAVTVQETLLRADWPPELLQQPDGCEPSRSDVEGTSPRAGAPDGAFGAGRDTEDLTLPAPEKQPATPFASQVPPALLKLMGGSRRAVPGEPITRSLSARPSTHAPALSAPGGARSPHAIEKAPGKRFEHDAAADRSSNGRALSTGGRRYSGTGTGGERGAGKERDEEDALEAEWRTMVNWDAGMPIPLSSSGRSVFSGFGPGSFTPVHGVEGGDDGAGPQSGGVRPTPQKRFTFDGTQSGWDRSSAVRQPQVKLDLSQASITAIQAANRFSLPRFALRPMASLPSYSSFRHGGELKDYHAQMTMPVRRGQPPPPPNTPSLNALMPSPDRPQRTTTLPRLMTNASGFVGLSRFGSTAQSDQGYASPPTSNNVLTAAAAGGTAGSPPVLTKRGSIPRFAAGMAANLLPRLMPRSPSDIDRHTRHSRQTNNNSGAVLGMLSPVACETPQLPAMTPFPTSTMDMESQSLYHLPSSDTPHGGAVADSNRITAFNSVDVRHSVQGPRTSRNNNSGTEDVLDALWRDLNAATGAAGGGGDGAADTAAGTGLRPMAFCVSSVLSMLYEQLRTEDVPAILNRGARELERMLTGGNKPPRINTSGAAGAPAVLEPVLVFRGFRVRMGLHSGARDQEVLVLRSDGVQPVYSYTGDFLNTTKEIADAAMGGVVVLSGTTFRAYQQLLRQRGSRVRDIMVLHLGEHVIKAPSMECDSVPLGSAQLAAAPPPPTREMYGAVDPHLAARLALLPRMVRTHQEVVPGCMSAPAGVVAPVFCNVVGVESLLAWESLLQERNMRAMASLSTEGMAQCRPLGPDGIGGLDSSGVGIVRAALELFCDLAQKTAGKNGGYVVASSADGGHWVLVFGSAEAAVLWGLEMLEAMLATAWPEGFLEHELTEEVWKDGILHERGLRLRIGIDYGQAMVRLVPRTGRLDYVGRPMNRAARIAAKAKAASMLVSGAVWEAVRHGLDERVDARNLGSMQLKGVREQMELWAIKGRRGA</sequence>
<feature type="transmembrane region" description="Helical" evidence="2">
    <location>
        <begin position="270"/>
        <end position="295"/>
    </location>
</feature>
<dbReference type="Proteomes" id="UP000075714">
    <property type="component" value="Unassembled WGS sequence"/>
</dbReference>
<name>A0A150GVA0_GONPE</name>
<dbReference type="GO" id="GO:0035556">
    <property type="term" value="P:intracellular signal transduction"/>
    <property type="evidence" value="ECO:0007669"/>
    <property type="project" value="InterPro"/>
</dbReference>
<accession>A0A150GVA0</accession>
<dbReference type="GO" id="GO:0009190">
    <property type="term" value="P:cyclic nucleotide biosynthetic process"/>
    <property type="evidence" value="ECO:0007669"/>
    <property type="project" value="InterPro"/>
</dbReference>
<gene>
    <name evidence="4" type="ORF">GPECTOR_6g724</name>
</gene>
<feature type="region of interest" description="Disordered" evidence="1">
    <location>
        <begin position="690"/>
        <end position="717"/>
    </location>
</feature>
<dbReference type="Pfam" id="PF00211">
    <property type="entry name" value="Guanylate_cyc"/>
    <property type="match status" value="1"/>
</dbReference>
<dbReference type="PROSITE" id="PS50125">
    <property type="entry name" value="GUANYLATE_CYCLASE_2"/>
    <property type="match status" value="2"/>
</dbReference>
<dbReference type="EMBL" id="LSYV01000007">
    <property type="protein sequence ID" value="KXZ53806.1"/>
    <property type="molecule type" value="Genomic_DNA"/>
</dbReference>
<dbReference type="OrthoDB" id="545881at2759"/>
<evidence type="ECO:0000256" key="2">
    <source>
        <dbReference type="SAM" id="Phobius"/>
    </source>
</evidence>
<keyword evidence="5" id="KW-1185">Reference proteome</keyword>
<evidence type="ECO:0000313" key="5">
    <source>
        <dbReference type="Proteomes" id="UP000075714"/>
    </source>
</evidence>
<dbReference type="InterPro" id="IPR001054">
    <property type="entry name" value="A/G_cyclase"/>
</dbReference>